<dbReference type="Proteomes" id="UP001153678">
    <property type="component" value="Unassembled WGS sequence"/>
</dbReference>
<evidence type="ECO:0000313" key="2">
    <source>
        <dbReference type="Proteomes" id="UP001153678"/>
    </source>
</evidence>
<protein>
    <submittedName>
        <fullName evidence="1">4592_t:CDS:1</fullName>
    </submittedName>
</protein>
<dbReference type="OrthoDB" id="10458621at2759"/>
<evidence type="ECO:0000313" key="1">
    <source>
        <dbReference type="EMBL" id="CAI2200194.1"/>
    </source>
</evidence>
<reference evidence="1" key="1">
    <citation type="submission" date="2022-08" db="EMBL/GenBank/DDBJ databases">
        <authorList>
            <person name="Kallberg Y."/>
            <person name="Tangrot J."/>
            <person name="Rosling A."/>
        </authorList>
    </citation>
    <scope>NUCLEOTIDE SEQUENCE</scope>
    <source>
        <strain evidence="1">Wild A</strain>
    </source>
</reference>
<accession>A0A9W4TBZ0</accession>
<dbReference type="AlphaFoldDB" id="A0A9W4TBZ0"/>
<feature type="non-terminal residue" evidence="1">
    <location>
        <position position="58"/>
    </location>
</feature>
<dbReference type="EMBL" id="CAMKVN010023625">
    <property type="protein sequence ID" value="CAI2200194.1"/>
    <property type="molecule type" value="Genomic_DNA"/>
</dbReference>
<organism evidence="1 2">
    <name type="scientific">Funneliformis geosporum</name>
    <dbReference type="NCBI Taxonomy" id="1117311"/>
    <lineage>
        <taxon>Eukaryota</taxon>
        <taxon>Fungi</taxon>
        <taxon>Fungi incertae sedis</taxon>
        <taxon>Mucoromycota</taxon>
        <taxon>Glomeromycotina</taxon>
        <taxon>Glomeromycetes</taxon>
        <taxon>Glomerales</taxon>
        <taxon>Glomeraceae</taxon>
        <taxon>Funneliformis</taxon>
    </lineage>
</organism>
<dbReference type="SUPFAM" id="SSF81593">
    <property type="entry name" value="Nucleotidyltransferase substrate binding subunit/domain"/>
    <property type="match status" value="1"/>
</dbReference>
<name>A0A9W4TBZ0_9GLOM</name>
<comment type="caution">
    <text evidence="1">The sequence shown here is derived from an EMBL/GenBank/DDBJ whole genome shotgun (WGS) entry which is preliminary data.</text>
</comment>
<keyword evidence="2" id="KW-1185">Reference proteome</keyword>
<proteinExistence type="predicted"/>
<sequence length="58" mass="6684">MRELLKKALNKIEEEELDELGEMGAIQAFEVSQEGKEVRSPRETFRLAAQFGYLDNPQ</sequence>
<gene>
    <name evidence="1" type="ORF">FWILDA_LOCUS19449</name>
</gene>